<gene>
    <name evidence="11" type="ORF">MNB_SUP05-5-79</name>
</gene>
<dbReference type="PANTHER" id="PTHR30069">
    <property type="entry name" value="TONB-DEPENDENT OUTER MEMBRANE RECEPTOR"/>
    <property type="match status" value="1"/>
</dbReference>
<keyword evidence="2" id="KW-0813">Transport</keyword>
<dbReference type="InterPro" id="IPR000531">
    <property type="entry name" value="Beta-barrel_TonB"/>
</dbReference>
<keyword evidence="8" id="KW-0998">Cell outer membrane</keyword>
<feature type="domain" description="TonB-dependent receptor-like beta-barrel" evidence="9">
    <location>
        <begin position="170"/>
        <end position="576"/>
    </location>
</feature>
<evidence type="ECO:0000256" key="8">
    <source>
        <dbReference type="ARBA" id="ARBA00023237"/>
    </source>
</evidence>
<evidence type="ECO:0000313" key="11">
    <source>
        <dbReference type="EMBL" id="SFV62900.1"/>
    </source>
</evidence>
<keyword evidence="6" id="KW-0798">TonB box</keyword>
<dbReference type="Pfam" id="PF00593">
    <property type="entry name" value="TonB_dep_Rec_b-barrel"/>
    <property type="match status" value="1"/>
</dbReference>
<dbReference type="InterPro" id="IPR036942">
    <property type="entry name" value="Beta-barrel_TonB_sf"/>
</dbReference>
<dbReference type="CDD" id="cd01347">
    <property type="entry name" value="ligand_gated_channel"/>
    <property type="match status" value="1"/>
</dbReference>
<comment type="subcellular location">
    <subcellularLocation>
        <location evidence="1">Cell outer membrane</location>
        <topology evidence="1">Multi-pass membrane protein</topology>
    </subcellularLocation>
</comment>
<dbReference type="AlphaFoldDB" id="A0A1W1CAL4"/>
<dbReference type="InterPro" id="IPR012910">
    <property type="entry name" value="Plug_dom"/>
</dbReference>
<dbReference type="EMBL" id="FPHJ01000038">
    <property type="protein sequence ID" value="SFV62900.1"/>
    <property type="molecule type" value="Genomic_DNA"/>
</dbReference>
<dbReference type="GO" id="GO:0006811">
    <property type="term" value="P:monoatomic ion transport"/>
    <property type="evidence" value="ECO:0007669"/>
    <property type="project" value="UniProtKB-KW"/>
</dbReference>
<keyword evidence="3" id="KW-0812">Transmembrane</keyword>
<evidence type="ECO:0000256" key="6">
    <source>
        <dbReference type="ARBA" id="ARBA00023077"/>
    </source>
</evidence>
<dbReference type="SUPFAM" id="SSF56935">
    <property type="entry name" value="Porins"/>
    <property type="match status" value="1"/>
</dbReference>
<evidence type="ECO:0000256" key="5">
    <source>
        <dbReference type="ARBA" id="ARBA00023065"/>
    </source>
</evidence>
<evidence type="ECO:0000259" key="9">
    <source>
        <dbReference type="Pfam" id="PF00593"/>
    </source>
</evidence>
<dbReference type="Gene3D" id="2.170.130.10">
    <property type="entry name" value="TonB-dependent receptor, plug domain"/>
    <property type="match status" value="1"/>
</dbReference>
<evidence type="ECO:0000256" key="7">
    <source>
        <dbReference type="ARBA" id="ARBA00023136"/>
    </source>
</evidence>
<evidence type="ECO:0000256" key="1">
    <source>
        <dbReference type="ARBA" id="ARBA00004571"/>
    </source>
</evidence>
<dbReference type="PROSITE" id="PS52016">
    <property type="entry name" value="TONB_DEPENDENT_REC_3"/>
    <property type="match status" value="1"/>
</dbReference>
<evidence type="ECO:0000256" key="4">
    <source>
        <dbReference type="ARBA" id="ARBA00022729"/>
    </source>
</evidence>
<protein>
    <submittedName>
        <fullName evidence="11">Outer membrane vitamin B12 receptor BtuB</fullName>
    </submittedName>
</protein>
<organism evidence="11">
    <name type="scientific">hydrothermal vent metagenome</name>
    <dbReference type="NCBI Taxonomy" id="652676"/>
    <lineage>
        <taxon>unclassified sequences</taxon>
        <taxon>metagenomes</taxon>
        <taxon>ecological metagenomes</taxon>
    </lineage>
</organism>
<dbReference type="Pfam" id="PF07715">
    <property type="entry name" value="Plug"/>
    <property type="match status" value="1"/>
</dbReference>
<dbReference type="PANTHER" id="PTHR30069:SF53">
    <property type="entry name" value="COLICIN I RECEPTOR-RELATED"/>
    <property type="match status" value="1"/>
</dbReference>
<reference evidence="11" key="1">
    <citation type="submission" date="2016-10" db="EMBL/GenBank/DDBJ databases">
        <authorList>
            <person name="de Groot N.N."/>
        </authorList>
    </citation>
    <scope>NUCLEOTIDE SEQUENCE</scope>
</reference>
<dbReference type="GO" id="GO:0009279">
    <property type="term" value="C:cell outer membrane"/>
    <property type="evidence" value="ECO:0007669"/>
    <property type="project" value="UniProtKB-SubCell"/>
</dbReference>
<name>A0A1W1CAL4_9ZZZZ</name>
<dbReference type="Gene3D" id="2.40.170.20">
    <property type="entry name" value="TonB-dependent receptor, beta-barrel domain"/>
    <property type="match status" value="1"/>
</dbReference>
<feature type="domain" description="TonB-dependent receptor plug" evidence="10">
    <location>
        <begin position="49"/>
        <end position="149"/>
    </location>
</feature>
<dbReference type="GO" id="GO:0015889">
    <property type="term" value="P:cobalamin transport"/>
    <property type="evidence" value="ECO:0007669"/>
    <property type="project" value="TreeGrafter"/>
</dbReference>
<evidence type="ECO:0000256" key="3">
    <source>
        <dbReference type="ARBA" id="ARBA00022692"/>
    </source>
</evidence>
<evidence type="ECO:0000256" key="2">
    <source>
        <dbReference type="ARBA" id="ARBA00022448"/>
    </source>
</evidence>
<keyword evidence="7" id="KW-0472">Membrane</keyword>
<keyword evidence="5" id="KW-0406">Ion transport</keyword>
<sequence length="602" mass="67557">MKTNTIKKTSLALSIALTTTLTNAVIGPIPIYNKTEFRTNQVVVNGIASKVVLNKQQIVDSGANSFLELLATIPSVNLFYTSGNTPSVFLRGTESHHTILLVDGIRVMDSSTPEGTPNLNAIPFAQIEKIEIIKGPFSSLYGSGAVGGVIQIFTKKGGKKEGEFDLSTIYGTHNSKNHNATYAVTNGPLSLNFALNEYSTDGINARTNDTSGETDGEYSNSQSLNIAYQISKKTKLNINHLEKKSTVEYDDSFGNSHNRHLDNAFRQFAVKLESKLSENWNTLVSISKNSQKRDAYNNNVFSFGGNVTTKEYTWLNDIKFKQSILSLGLTKIKDIDNDDNVSLSSDDIFGQYQYKLNDKNDILIGFRQIKHTKFGNNKTYNLGWGFQVNKKLKLSASYGTAFKAPVFDQLYNTAFTIGNKNLNPEKSKSYEIGIDYQTPLGKVIANIYKTKITDDILYTFGANPNYSNSNIDVISKGLDLSLIFNPIKKWNISANYYYNDAKQDTNNATQLSRRPKETYKITANRQFKKLNVNIEWIKKGDYLDGTTEIDSYNLVNVSTNYQLKKDWKIIAKANNVFDKDYIVANRYNQDGANYYLGLHYNF</sequence>
<evidence type="ECO:0000259" key="10">
    <source>
        <dbReference type="Pfam" id="PF07715"/>
    </source>
</evidence>
<dbReference type="InterPro" id="IPR037066">
    <property type="entry name" value="Plug_dom_sf"/>
</dbReference>
<keyword evidence="11" id="KW-0675">Receptor</keyword>
<accession>A0A1W1CAL4</accession>
<proteinExistence type="predicted"/>
<dbReference type="InterPro" id="IPR039426">
    <property type="entry name" value="TonB-dep_rcpt-like"/>
</dbReference>
<keyword evidence="4" id="KW-0732">Signal</keyword>